<dbReference type="InterPro" id="IPR001128">
    <property type="entry name" value="Cyt_P450"/>
</dbReference>
<reference evidence="8 9" key="1">
    <citation type="submission" date="2019-07" db="EMBL/GenBank/DDBJ databases">
        <title>Finished genome of Venturia effusa.</title>
        <authorList>
            <person name="Young C.A."/>
            <person name="Cox M.P."/>
            <person name="Ganley A.R.D."/>
            <person name="David W.J."/>
        </authorList>
    </citation>
    <scope>NUCLEOTIDE SEQUENCE [LARGE SCALE GENOMIC DNA]</scope>
    <source>
        <strain evidence="9">albino</strain>
    </source>
</reference>
<organism evidence="8 9">
    <name type="scientific">Venturia effusa</name>
    <dbReference type="NCBI Taxonomy" id="50376"/>
    <lineage>
        <taxon>Eukaryota</taxon>
        <taxon>Fungi</taxon>
        <taxon>Dikarya</taxon>
        <taxon>Ascomycota</taxon>
        <taxon>Pezizomycotina</taxon>
        <taxon>Dothideomycetes</taxon>
        <taxon>Pleosporomycetidae</taxon>
        <taxon>Venturiales</taxon>
        <taxon>Venturiaceae</taxon>
        <taxon>Venturia</taxon>
    </lineage>
</organism>
<dbReference type="AlphaFoldDB" id="A0A517L0Q9"/>
<dbReference type="PROSITE" id="PS00086">
    <property type="entry name" value="CYTOCHROME_P450"/>
    <property type="match status" value="1"/>
</dbReference>
<dbReference type="InterPro" id="IPR036396">
    <property type="entry name" value="Cyt_P450_sf"/>
</dbReference>
<dbReference type="STRING" id="50376.A0A517L0Q9"/>
<evidence type="ECO:0000313" key="8">
    <source>
        <dbReference type="EMBL" id="QDS69217.1"/>
    </source>
</evidence>
<proteinExistence type="inferred from homology"/>
<keyword evidence="6" id="KW-0503">Monooxygenase</keyword>
<feature type="binding site" description="axial binding residue" evidence="5">
    <location>
        <position position="445"/>
    </location>
    <ligand>
        <name>heme</name>
        <dbReference type="ChEBI" id="CHEBI:30413"/>
    </ligand>
    <ligandPart>
        <name>Fe</name>
        <dbReference type="ChEBI" id="CHEBI:18248"/>
    </ligandPart>
</feature>
<dbReference type="OrthoDB" id="3934656at2759"/>
<dbReference type="SUPFAM" id="SSF48264">
    <property type="entry name" value="Cytochrome P450"/>
    <property type="match status" value="1"/>
</dbReference>
<evidence type="ECO:0008006" key="10">
    <source>
        <dbReference type="Google" id="ProtNLM"/>
    </source>
</evidence>
<evidence type="ECO:0000313" key="9">
    <source>
        <dbReference type="Proteomes" id="UP000316270"/>
    </source>
</evidence>
<name>A0A517L0Q9_9PEZI</name>
<evidence type="ECO:0000256" key="5">
    <source>
        <dbReference type="PIRSR" id="PIRSR602403-1"/>
    </source>
</evidence>
<dbReference type="InterPro" id="IPR017972">
    <property type="entry name" value="Cyt_P450_CS"/>
</dbReference>
<keyword evidence="7" id="KW-0472">Membrane</keyword>
<dbReference type="Proteomes" id="UP000316270">
    <property type="component" value="Chromosome 3"/>
</dbReference>
<sequence>MAVLPDFPILKSWLTFYAPVSIVVYFILWAIYARTIHPLANIPGPFCASISRIWLMWHAHIGDIDDAQRRFHKRLGPIIRIAPDEVVVDDPAYIPLIYKTAEPLQKTNWYAPWRPMGLKGRPDLFTEMNEEAHKEYRQIVGSVYSFTSIAGSESGMDVVLNLFMERLGSFADSKTNFDFGLWLEMYAFDNIGVVLFGQPFGFVKTGLDYRGYIGSVHLAMPFLTILTVTPTYLRAFLILVAVCFSSLRKAIRAIVDIEHSASRETESAMKRSREVTGNRPDLLSKLLAIVQNKGKKINYTENEIKSDMWVGIVFYFLMKNPEKLVKVRQEIDAAFDSGTLTSPVQYNRASSLPYLGAVIKETIRLFPAFSVSQPRYAPRQGIELCGTLIPAGYIVGLNPAIVQHNKGAFGADALEFRPERWLDDPIRARAMEKGILGWGAGTRTCVGRPLASIQLSKVVVEVLRRFTWEMPHEKVDVGAWLATWVV</sequence>
<feature type="transmembrane region" description="Helical" evidence="7">
    <location>
        <begin position="179"/>
        <end position="198"/>
    </location>
</feature>
<comment type="cofactor">
    <cofactor evidence="1 5">
        <name>heme</name>
        <dbReference type="ChEBI" id="CHEBI:30413"/>
    </cofactor>
</comment>
<dbReference type="GO" id="GO:0005506">
    <property type="term" value="F:iron ion binding"/>
    <property type="evidence" value="ECO:0007669"/>
    <property type="project" value="InterPro"/>
</dbReference>
<dbReference type="CDD" id="cd11060">
    <property type="entry name" value="CYP57A1-like"/>
    <property type="match status" value="1"/>
</dbReference>
<dbReference type="GO" id="GO:0016705">
    <property type="term" value="F:oxidoreductase activity, acting on paired donors, with incorporation or reduction of molecular oxygen"/>
    <property type="evidence" value="ECO:0007669"/>
    <property type="project" value="InterPro"/>
</dbReference>
<dbReference type="Pfam" id="PF00067">
    <property type="entry name" value="p450"/>
    <property type="match status" value="1"/>
</dbReference>
<keyword evidence="3 5" id="KW-0479">Metal-binding</keyword>
<dbReference type="GO" id="GO:0004497">
    <property type="term" value="F:monooxygenase activity"/>
    <property type="evidence" value="ECO:0007669"/>
    <property type="project" value="UniProtKB-KW"/>
</dbReference>
<dbReference type="InterPro" id="IPR002403">
    <property type="entry name" value="Cyt_P450_E_grp-IV"/>
</dbReference>
<evidence type="ECO:0000256" key="2">
    <source>
        <dbReference type="ARBA" id="ARBA00010617"/>
    </source>
</evidence>
<evidence type="ECO:0000256" key="4">
    <source>
        <dbReference type="ARBA" id="ARBA00023004"/>
    </source>
</evidence>
<keyword evidence="7" id="KW-0812">Transmembrane</keyword>
<keyword evidence="7" id="KW-1133">Transmembrane helix</keyword>
<dbReference type="GO" id="GO:0020037">
    <property type="term" value="F:heme binding"/>
    <property type="evidence" value="ECO:0007669"/>
    <property type="project" value="InterPro"/>
</dbReference>
<dbReference type="EMBL" id="CP042187">
    <property type="protein sequence ID" value="QDS69217.1"/>
    <property type="molecule type" value="Genomic_DNA"/>
</dbReference>
<feature type="transmembrane region" description="Helical" evidence="7">
    <location>
        <begin position="218"/>
        <end position="244"/>
    </location>
</feature>
<keyword evidence="5 6" id="KW-0349">Heme</keyword>
<gene>
    <name evidence="8" type="ORF">FKW77_000763</name>
</gene>
<dbReference type="Gene3D" id="1.10.630.10">
    <property type="entry name" value="Cytochrome P450"/>
    <property type="match status" value="1"/>
</dbReference>
<evidence type="ECO:0000256" key="6">
    <source>
        <dbReference type="RuleBase" id="RU000461"/>
    </source>
</evidence>
<comment type="similarity">
    <text evidence="2 6">Belongs to the cytochrome P450 family.</text>
</comment>
<evidence type="ECO:0000256" key="3">
    <source>
        <dbReference type="ARBA" id="ARBA00022723"/>
    </source>
</evidence>
<accession>A0A517L0Q9</accession>
<dbReference type="PANTHER" id="PTHR24305">
    <property type="entry name" value="CYTOCHROME P450"/>
    <property type="match status" value="1"/>
</dbReference>
<evidence type="ECO:0000256" key="1">
    <source>
        <dbReference type="ARBA" id="ARBA00001971"/>
    </source>
</evidence>
<keyword evidence="6" id="KW-0560">Oxidoreductase</keyword>
<evidence type="ECO:0000256" key="7">
    <source>
        <dbReference type="SAM" id="Phobius"/>
    </source>
</evidence>
<dbReference type="PRINTS" id="PR00385">
    <property type="entry name" value="P450"/>
</dbReference>
<keyword evidence="4 5" id="KW-0408">Iron</keyword>
<dbReference type="InterPro" id="IPR050121">
    <property type="entry name" value="Cytochrome_P450_monoxygenase"/>
</dbReference>
<dbReference type="PRINTS" id="PR00465">
    <property type="entry name" value="EP450IV"/>
</dbReference>
<feature type="transmembrane region" description="Helical" evidence="7">
    <location>
        <begin position="12"/>
        <end position="32"/>
    </location>
</feature>
<protein>
    <recommendedName>
        <fullName evidence="10">Cytochrome P450</fullName>
    </recommendedName>
</protein>
<keyword evidence="9" id="KW-1185">Reference proteome</keyword>
<dbReference type="PANTHER" id="PTHR24305:SF229">
    <property type="entry name" value="P450, PUTATIVE (EUROFUNG)-RELATED"/>
    <property type="match status" value="1"/>
</dbReference>